<dbReference type="PANTHER" id="PTHR42734">
    <property type="entry name" value="METAL TRANSPORT SYSTEM ATP-BINDING PROTEIN TM_0124-RELATED"/>
    <property type="match status" value="1"/>
</dbReference>
<dbReference type="InterPro" id="IPR003439">
    <property type="entry name" value="ABC_transporter-like_ATP-bd"/>
</dbReference>
<dbReference type="Gene3D" id="3.40.50.300">
    <property type="entry name" value="P-loop containing nucleotide triphosphate hydrolases"/>
    <property type="match status" value="1"/>
</dbReference>
<dbReference type="PROSITE" id="PS00211">
    <property type="entry name" value="ABC_TRANSPORTER_1"/>
    <property type="match status" value="1"/>
</dbReference>
<evidence type="ECO:0000313" key="7">
    <source>
        <dbReference type="Proteomes" id="UP000679307"/>
    </source>
</evidence>
<dbReference type="InterPro" id="IPR047748">
    <property type="entry name" value="AztA-like"/>
</dbReference>
<dbReference type="PANTHER" id="PTHR42734:SF5">
    <property type="entry name" value="IRON TRANSPORT SYSTEM ATP-BINDING PROTEIN HI_0361-RELATED"/>
    <property type="match status" value="1"/>
</dbReference>
<dbReference type="EMBL" id="CP075371">
    <property type="protein sequence ID" value="QVT79750.1"/>
    <property type="molecule type" value="Genomic_DNA"/>
</dbReference>
<evidence type="ECO:0000256" key="4">
    <source>
        <dbReference type="ARBA" id="ARBA00022840"/>
    </source>
</evidence>
<dbReference type="SUPFAM" id="SSF52540">
    <property type="entry name" value="P-loop containing nucleoside triphosphate hydrolases"/>
    <property type="match status" value="1"/>
</dbReference>
<evidence type="ECO:0000256" key="1">
    <source>
        <dbReference type="ARBA" id="ARBA00005417"/>
    </source>
</evidence>
<dbReference type="InterPro" id="IPR003593">
    <property type="entry name" value="AAA+_ATPase"/>
</dbReference>
<evidence type="ECO:0000256" key="3">
    <source>
        <dbReference type="ARBA" id="ARBA00022741"/>
    </source>
</evidence>
<reference evidence="6 7" key="1">
    <citation type="submission" date="2021-05" db="EMBL/GenBank/DDBJ databases">
        <title>Complete genome of Nocardioides aquaticus KCTC 9944T isolated from meromictic and hypersaline Ekho Lake, Antarctica.</title>
        <authorList>
            <person name="Hwang K."/>
            <person name="Kim K.M."/>
            <person name="Choe H."/>
        </authorList>
    </citation>
    <scope>NUCLEOTIDE SEQUENCE [LARGE SCALE GENOMIC DNA]</scope>
    <source>
        <strain evidence="6 7">KCTC 9944</strain>
    </source>
</reference>
<dbReference type="NCBIfam" id="NF040873">
    <property type="entry name" value="AztA"/>
    <property type="match status" value="1"/>
</dbReference>
<dbReference type="InterPro" id="IPR027417">
    <property type="entry name" value="P-loop_NTPase"/>
</dbReference>
<gene>
    <name evidence="6" type="primary">fhuC</name>
    <name evidence="6" type="ORF">ENKNEFLB_02140</name>
</gene>
<dbReference type="SMART" id="SM00382">
    <property type="entry name" value="AAA"/>
    <property type="match status" value="1"/>
</dbReference>
<dbReference type="RefSeq" id="WP_214059160.1">
    <property type="nucleotide sequence ID" value="NZ_BAAAHS010000068.1"/>
</dbReference>
<name>A0ABX8EIN5_9ACTN</name>
<keyword evidence="3" id="KW-0547">Nucleotide-binding</keyword>
<proteinExistence type="inferred from homology"/>
<protein>
    <submittedName>
        <fullName evidence="6">Iron(3+)-hydroxamate import ATP-binding protein FhuC</fullName>
    </submittedName>
</protein>
<feature type="domain" description="ABC transporter" evidence="5">
    <location>
        <begin position="23"/>
        <end position="242"/>
    </location>
</feature>
<comment type="similarity">
    <text evidence="1">Belongs to the ABC transporter superfamily.</text>
</comment>
<organism evidence="6 7">
    <name type="scientific">Nocardioides aquaticus</name>
    <dbReference type="NCBI Taxonomy" id="160826"/>
    <lineage>
        <taxon>Bacteria</taxon>
        <taxon>Bacillati</taxon>
        <taxon>Actinomycetota</taxon>
        <taxon>Actinomycetes</taxon>
        <taxon>Propionibacteriales</taxon>
        <taxon>Nocardioidaceae</taxon>
        <taxon>Nocardioides</taxon>
    </lineage>
</organism>
<dbReference type="InterPro" id="IPR017871">
    <property type="entry name" value="ABC_transporter-like_CS"/>
</dbReference>
<dbReference type="PROSITE" id="PS50893">
    <property type="entry name" value="ABC_TRANSPORTER_2"/>
    <property type="match status" value="1"/>
</dbReference>
<sequence length="243" mass="25891">MTTSPAHVEPRHGPPGPDGAYAARLVDVRVHLGGHDVLRQVDLTLDRACLTALTGPNGAGKSTLIEVLAGVRPPTAGRTEVRARSVAFVPQRAAVPDRLPVTVHDVVTMGAWGETGPWRRIGREGRSRVEEAMEVLDLGPLSRRSFATLSGGERQRALLAQGLARGADLLLVDEPTTGLDTRNAAHICEAVAREVARGVCVVCVSHDPDVIARADRVVRLEEGRVVADHGGPHLECGPRSDLR</sequence>
<dbReference type="InterPro" id="IPR050153">
    <property type="entry name" value="Metal_Ion_Import_ABC"/>
</dbReference>
<dbReference type="Proteomes" id="UP000679307">
    <property type="component" value="Chromosome"/>
</dbReference>
<accession>A0ABX8EIN5</accession>
<keyword evidence="4 6" id="KW-0067">ATP-binding</keyword>
<dbReference type="Pfam" id="PF00005">
    <property type="entry name" value="ABC_tran"/>
    <property type="match status" value="1"/>
</dbReference>
<keyword evidence="7" id="KW-1185">Reference proteome</keyword>
<evidence type="ECO:0000256" key="2">
    <source>
        <dbReference type="ARBA" id="ARBA00022448"/>
    </source>
</evidence>
<evidence type="ECO:0000259" key="5">
    <source>
        <dbReference type="PROSITE" id="PS50893"/>
    </source>
</evidence>
<keyword evidence="2" id="KW-0813">Transport</keyword>
<evidence type="ECO:0000313" key="6">
    <source>
        <dbReference type="EMBL" id="QVT79750.1"/>
    </source>
</evidence>
<dbReference type="GO" id="GO:0005524">
    <property type="term" value="F:ATP binding"/>
    <property type="evidence" value="ECO:0007669"/>
    <property type="project" value="UniProtKB-KW"/>
</dbReference>